<dbReference type="Proteomes" id="UP000325081">
    <property type="component" value="Unassembled WGS sequence"/>
</dbReference>
<dbReference type="GO" id="GO:0016757">
    <property type="term" value="F:glycosyltransferase activity"/>
    <property type="evidence" value="ECO:0007669"/>
    <property type="project" value="UniProtKB-KW"/>
</dbReference>
<dbReference type="AlphaFoldDB" id="A0A5A7PUW2"/>
<evidence type="ECO:0000313" key="3">
    <source>
        <dbReference type="Proteomes" id="UP000325081"/>
    </source>
</evidence>
<keyword evidence="2" id="KW-0808">Transferase</keyword>
<evidence type="ECO:0000256" key="1">
    <source>
        <dbReference type="SAM" id="MobiDB-lite"/>
    </source>
</evidence>
<protein>
    <submittedName>
        <fullName evidence="2">Adenine phosphoribosyltransferase</fullName>
    </submittedName>
</protein>
<sequence>MVFCRESRDEGARGLSSAARSASSRRDRASSTRCSARRISRFSTRGFEEGSVVMGSERGSKGSSGEWWWWGPSWRDSIRTPSAMVWMMLARDERRFLRETSSPSKSEISLDVLWKIFFLDMKVVLKSPSSSPQGKCKGAELPVKRSCPGKGEKLVIIEDLLAHNATMTGDVRLRIEIGGFEDFELLTQR</sequence>
<feature type="compositionally biased region" description="Basic and acidic residues" evidence="1">
    <location>
        <begin position="1"/>
        <end position="12"/>
    </location>
</feature>
<name>A0A5A7PUW2_STRAF</name>
<feature type="compositionally biased region" description="Low complexity" evidence="1">
    <location>
        <begin position="13"/>
        <end position="22"/>
    </location>
</feature>
<accession>A0A5A7PUW2</accession>
<evidence type="ECO:0000313" key="2">
    <source>
        <dbReference type="EMBL" id="GER36625.1"/>
    </source>
</evidence>
<keyword evidence="2" id="KW-0328">Glycosyltransferase</keyword>
<reference evidence="3" key="1">
    <citation type="journal article" date="2019" name="Curr. Biol.">
        <title>Genome Sequence of Striga asiatica Provides Insight into the Evolution of Plant Parasitism.</title>
        <authorList>
            <person name="Yoshida S."/>
            <person name="Kim S."/>
            <person name="Wafula E.K."/>
            <person name="Tanskanen J."/>
            <person name="Kim Y.M."/>
            <person name="Honaas L."/>
            <person name="Yang Z."/>
            <person name="Spallek T."/>
            <person name="Conn C.E."/>
            <person name="Ichihashi Y."/>
            <person name="Cheong K."/>
            <person name="Cui S."/>
            <person name="Der J.P."/>
            <person name="Gundlach H."/>
            <person name="Jiao Y."/>
            <person name="Hori C."/>
            <person name="Ishida J.K."/>
            <person name="Kasahara H."/>
            <person name="Kiba T."/>
            <person name="Kim M.S."/>
            <person name="Koo N."/>
            <person name="Laohavisit A."/>
            <person name="Lee Y.H."/>
            <person name="Lumba S."/>
            <person name="McCourt P."/>
            <person name="Mortimer J.C."/>
            <person name="Mutuku J.M."/>
            <person name="Nomura T."/>
            <person name="Sasaki-Sekimoto Y."/>
            <person name="Seto Y."/>
            <person name="Wang Y."/>
            <person name="Wakatake T."/>
            <person name="Sakakibara H."/>
            <person name="Demura T."/>
            <person name="Yamaguchi S."/>
            <person name="Yoneyama K."/>
            <person name="Manabe R.I."/>
            <person name="Nelson D.C."/>
            <person name="Schulman A.H."/>
            <person name="Timko M.P."/>
            <person name="dePamphilis C.W."/>
            <person name="Choi D."/>
            <person name="Shirasu K."/>
        </authorList>
    </citation>
    <scope>NUCLEOTIDE SEQUENCE [LARGE SCALE GENOMIC DNA]</scope>
    <source>
        <strain evidence="3">cv. UVA1</strain>
    </source>
</reference>
<comment type="caution">
    <text evidence="2">The sequence shown here is derived from an EMBL/GenBank/DDBJ whole genome shotgun (WGS) entry which is preliminary data.</text>
</comment>
<feature type="region of interest" description="Disordered" evidence="1">
    <location>
        <begin position="1"/>
        <end position="32"/>
    </location>
</feature>
<proteinExistence type="predicted"/>
<keyword evidence="3" id="KW-1185">Reference proteome</keyword>
<dbReference type="EMBL" id="BKCP01005183">
    <property type="protein sequence ID" value="GER36625.1"/>
    <property type="molecule type" value="Genomic_DNA"/>
</dbReference>
<gene>
    <name evidence="2" type="ORF">STAS_12970</name>
</gene>
<organism evidence="2 3">
    <name type="scientific">Striga asiatica</name>
    <name type="common">Asiatic witchweed</name>
    <name type="synonym">Buchnera asiatica</name>
    <dbReference type="NCBI Taxonomy" id="4170"/>
    <lineage>
        <taxon>Eukaryota</taxon>
        <taxon>Viridiplantae</taxon>
        <taxon>Streptophyta</taxon>
        <taxon>Embryophyta</taxon>
        <taxon>Tracheophyta</taxon>
        <taxon>Spermatophyta</taxon>
        <taxon>Magnoliopsida</taxon>
        <taxon>eudicotyledons</taxon>
        <taxon>Gunneridae</taxon>
        <taxon>Pentapetalae</taxon>
        <taxon>asterids</taxon>
        <taxon>lamiids</taxon>
        <taxon>Lamiales</taxon>
        <taxon>Orobanchaceae</taxon>
        <taxon>Buchnereae</taxon>
        <taxon>Striga</taxon>
    </lineage>
</organism>